<reference evidence="7" key="2">
    <citation type="submission" date="2023-04" db="EMBL/GenBank/DDBJ databases">
        <authorList>
            <person name="Bruccoleri R.E."/>
            <person name="Oakeley E.J."/>
            <person name="Faust A.-M."/>
            <person name="Dessus-Babus S."/>
            <person name="Altorfer M."/>
            <person name="Burckhardt D."/>
            <person name="Oertli M."/>
            <person name="Naumann U."/>
            <person name="Petersen F."/>
            <person name="Wong J."/>
        </authorList>
    </citation>
    <scope>NUCLEOTIDE SEQUENCE</scope>
    <source>
        <strain evidence="7">GSM-AAB239-AS_SAM_17_03QT</strain>
        <tissue evidence="7">Leaf</tissue>
    </source>
</reference>
<reference evidence="7" key="1">
    <citation type="journal article" date="2023" name="GigaByte">
        <title>Genome assembly of the bearded iris, Iris pallida Lam.</title>
        <authorList>
            <person name="Bruccoleri R.E."/>
            <person name="Oakeley E.J."/>
            <person name="Faust A.M.E."/>
            <person name="Altorfer M."/>
            <person name="Dessus-Babus S."/>
            <person name="Burckhardt D."/>
            <person name="Oertli M."/>
            <person name="Naumann U."/>
            <person name="Petersen F."/>
            <person name="Wong J."/>
        </authorList>
    </citation>
    <scope>NUCLEOTIDE SEQUENCE</scope>
    <source>
        <strain evidence="7">GSM-AAB239-AS_SAM_17_03QT</strain>
    </source>
</reference>
<dbReference type="PANTHER" id="PTHR42893">
    <property type="entry name" value="PROTEIN DETOXIFICATION 44, CHLOROPLASTIC-RELATED"/>
    <property type="match status" value="1"/>
</dbReference>
<keyword evidence="5 6" id="KW-0472">Membrane</keyword>
<dbReference type="EMBL" id="JANAVB010044419">
    <property type="protein sequence ID" value="KAJ6791371.1"/>
    <property type="molecule type" value="Genomic_DNA"/>
</dbReference>
<evidence type="ECO:0000256" key="5">
    <source>
        <dbReference type="ARBA" id="ARBA00023136"/>
    </source>
</evidence>
<protein>
    <submittedName>
        <fullName evidence="7">Protein DETOXIFICATION 45, chloroplastic isoform X2</fullName>
    </submittedName>
</protein>
<evidence type="ECO:0000256" key="3">
    <source>
        <dbReference type="ARBA" id="ARBA00022692"/>
    </source>
</evidence>
<dbReference type="AlphaFoldDB" id="A0AAX6DHZ3"/>
<organism evidence="7 8">
    <name type="scientific">Iris pallida</name>
    <name type="common">Sweet iris</name>
    <dbReference type="NCBI Taxonomy" id="29817"/>
    <lineage>
        <taxon>Eukaryota</taxon>
        <taxon>Viridiplantae</taxon>
        <taxon>Streptophyta</taxon>
        <taxon>Embryophyta</taxon>
        <taxon>Tracheophyta</taxon>
        <taxon>Spermatophyta</taxon>
        <taxon>Magnoliopsida</taxon>
        <taxon>Liliopsida</taxon>
        <taxon>Asparagales</taxon>
        <taxon>Iridaceae</taxon>
        <taxon>Iridoideae</taxon>
        <taxon>Irideae</taxon>
        <taxon>Iris</taxon>
    </lineage>
</organism>
<dbReference type="GO" id="GO:0016020">
    <property type="term" value="C:membrane"/>
    <property type="evidence" value="ECO:0007669"/>
    <property type="project" value="UniProtKB-SubCell"/>
</dbReference>
<keyword evidence="4 6" id="KW-1133">Transmembrane helix</keyword>
<dbReference type="GO" id="GO:0015297">
    <property type="term" value="F:antiporter activity"/>
    <property type="evidence" value="ECO:0007669"/>
    <property type="project" value="InterPro"/>
</dbReference>
<keyword evidence="3 6" id="KW-0812">Transmembrane</keyword>
<dbReference type="InterPro" id="IPR002528">
    <property type="entry name" value="MATE_fam"/>
</dbReference>
<dbReference type="Proteomes" id="UP001140949">
    <property type="component" value="Unassembled WGS sequence"/>
</dbReference>
<dbReference type="Pfam" id="PF01554">
    <property type="entry name" value="MatE"/>
    <property type="match status" value="1"/>
</dbReference>
<feature type="transmembrane region" description="Helical" evidence="6">
    <location>
        <begin position="239"/>
        <end position="264"/>
    </location>
</feature>
<evidence type="ECO:0000313" key="7">
    <source>
        <dbReference type="EMBL" id="KAJ6791371.1"/>
    </source>
</evidence>
<dbReference type="PANTHER" id="PTHR42893:SF45">
    <property type="entry name" value="PROTEIN DETOXIFICATION 45, CHLOROPLASTIC"/>
    <property type="match status" value="1"/>
</dbReference>
<dbReference type="GO" id="GO:0042910">
    <property type="term" value="F:xenobiotic transmembrane transporter activity"/>
    <property type="evidence" value="ECO:0007669"/>
    <property type="project" value="InterPro"/>
</dbReference>
<keyword evidence="8" id="KW-1185">Reference proteome</keyword>
<accession>A0AAX6DHZ3</accession>
<gene>
    <name evidence="7" type="ORF">M6B38_244490</name>
</gene>
<proteinExistence type="inferred from homology"/>
<name>A0AAX6DHZ3_IRIPA</name>
<feature type="transmembrane region" description="Helical" evidence="6">
    <location>
        <begin position="284"/>
        <end position="303"/>
    </location>
</feature>
<evidence type="ECO:0000313" key="8">
    <source>
        <dbReference type="Proteomes" id="UP001140949"/>
    </source>
</evidence>
<comment type="subcellular location">
    <subcellularLocation>
        <location evidence="1">Membrane</location>
        <topology evidence="1">Multi-pass membrane protein</topology>
    </subcellularLocation>
</comment>
<evidence type="ECO:0000256" key="4">
    <source>
        <dbReference type="ARBA" id="ARBA00022989"/>
    </source>
</evidence>
<feature type="transmembrane region" description="Helical" evidence="6">
    <location>
        <begin position="323"/>
        <end position="341"/>
    </location>
</feature>
<evidence type="ECO:0000256" key="2">
    <source>
        <dbReference type="ARBA" id="ARBA00010199"/>
    </source>
</evidence>
<evidence type="ECO:0000256" key="6">
    <source>
        <dbReference type="SAM" id="Phobius"/>
    </source>
</evidence>
<evidence type="ECO:0000256" key="1">
    <source>
        <dbReference type="ARBA" id="ARBA00004141"/>
    </source>
</evidence>
<dbReference type="InterPro" id="IPR044644">
    <property type="entry name" value="DinF-like"/>
</dbReference>
<sequence>MMMAICQKNLVSGPITSTCNSGVNKRAKAFSLQRSSFETHNLKKVVNNGASRDTIMKNSFLAFNHEKLFVSPVISCRKRVFVDSQSCSDCYTGPYNSDERSIQSNGHPFGGTKEDTMRLVENPIRVQQRGSVGRELTALAVPAIAAQALDPLAQLMETAYVGRLGPVDLASAGVSVSIFNIISKLFNIPLLSITTSFVAEDISKVQSGQEMSVEAIQEHNFNGEEVSNMMAEKLKLPSVSTALLLAAVIGAIEAFALFFGAGFLLNIMGVPSASPMRSPSQKFLSLRALGAPAVVVSLAIQGVFRGFKDTKTPLFCVGKSRKFVVCSFASFTCIFFPLGYYRSCYCYCCLSVHHNVSTHLVS</sequence>
<comment type="caution">
    <text evidence="7">The sequence shown here is derived from an EMBL/GenBank/DDBJ whole genome shotgun (WGS) entry which is preliminary data.</text>
</comment>
<comment type="similarity">
    <text evidence="2">Belongs to the multi antimicrobial extrusion (MATE) (TC 2.A.66.1) family.</text>
</comment>